<protein>
    <submittedName>
        <fullName evidence="1">Uncharacterized protein</fullName>
    </submittedName>
</protein>
<gene>
    <name evidence="1" type="ORF">GCM10010502_20240</name>
</gene>
<comment type="caution">
    <text evidence="1">The sequence shown here is derived from an EMBL/GenBank/DDBJ whole genome shotgun (WGS) entry which is preliminary data.</text>
</comment>
<dbReference type="GeneID" id="97485169"/>
<sequence>MVRRDLDVTVVCPRLDTAAHERVAALGARLAVHERVRQVRLRNDTGAWNEDPDAYPDGLYLGPSYRSPASHSPCPPEGRDWTLDLWFVDDPARQPDLAHLRELPPRLTPQARTAILRIKHAWAHNPDYGRTVRGWDVYRAVLDGGVRTPEEFERPRRGT</sequence>
<evidence type="ECO:0000313" key="1">
    <source>
        <dbReference type="EMBL" id="GGU69081.1"/>
    </source>
</evidence>
<dbReference type="RefSeq" id="WP_232543080.1">
    <property type="nucleotide sequence ID" value="NZ_BMUB01000004.1"/>
</dbReference>
<proteinExistence type="predicted"/>
<accession>A0A8H9LRD1</accession>
<evidence type="ECO:0000313" key="2">
    <source>
        <dbReference type="Proteomes" id="UP000610124"/>
    </source>
</evidence>
<dbReference type="AlphaFoldDB" id="A0A8H9LRD1"/>
<name>A0A8H9LRD1_KITAU</name>
<dbReference type="Proteomes" id="UP000610124">
    <property type="component" value="Unassembled WGS sequence"/>
</dbReference>
<organism evidence="1 2">
    <name type="scientific">Kitasatospora aureofaciens</name>
    <name type="common">Streptomyces aureofaciens</name>
    <dbReference type="NCBI Taxonomy" id="1894"/>
    <lineage>
        <taxon>Bacteria</taxon>
        <taxon>Bacillati</taxon>
        <taxon>Actinomycetota</taxon>
        <taxon>Actinomycetes</taxon>
        <taxon>Kitasatosporales</taxon>
        <taxon>Streptomycetaceae</taxon>
        <taxon>Kitasatospora</taxon>
    </lineage>
</organism>
<reference evidence="1" key="1">
    <citation type="journal article" date="2014" name="Int. J. Syst. Evol. Microbiol.">
        <title>Complete genome sequence of Corynebacterium casei LMG S-19264T (=DSM 44701T), isolated from a smear-ripened cheese.</title>
        <authorList>
            <consortium name="US DOE Joint Genome Institute (JGI-PGF)"/>
            <person name="Walter F."/>
            <person name="Albersmeier A."/>
            <person name="Kalinowski J."/>
            <person name="Ruckert C."/>
        </authorList>
    </citation>
    <scope>NUCLEOTIDE SEQUENCE</scope>
    <source>
        <strain evidence="1">JCM 4434</strain>
    </source>
</reference>
<dbReference type="EMBL" id="BMUB01000004">
    <property type="protein sequence ID" value="GGU69081.1"/>
    <property type="molecule type" value="Genomic_DNA"/>
</dbReference>
<reference evidence="1" key="2">
    <citation type="submission" date="2020-09" db="EMBL/GenBank/DDBJ databases">
        <authorList>
            <person name="Sun Q."/>
            <person name="Ohkuma M."/>
        </authorList>
    </citation>
    <scope>NUCLEOTIDE SEQUENCE</scope>
    <source>
        <strain evidence="1">JCM 4434</strain>
    </source>
</reference>